<dbReference type="InterPro" id="IPR032675">
    <property type="entry name" value="LRR_dom_sf"/>
</dbReference>
<evidence type="ECO:0000313" key="3">
    <source>
        <dbReference type="Ensembl" id="ENSSFOP00015058493.1"/>
    </source>
</evidence>
<dbReference type="InterPro" id="IPR050216">
    <property type="entry name" value="LRR_domain-containing"/>
</dbReference>
<dbReference type="Gene3D" id="3.80.10.10">
    <property type="entry name" value="Ribonuclease Inhibitor"/>
    <property type="match status" value="1"/>
</dbReference>
<organism evidence="3 4">
    <name type="scientific">Scleropages formosus</name>
    <name type="common">Asian bonytongue</name>
    <name type="synonym">Osteoglossum formosum</name>
    <dbReference type="NCBI Taxonomy" id="113540"/>
    <lineage>
        <taxon>Eukaryota</taxon>
        <taxon>Metazoa</taxon>
        <taxon>Chordata</taxon>
        <taxon>Craniata</taxon>
        <taxon>Vertebrata</taxon>
        <taxon>Euteleostomi</taxon>
        <taxon>Actinopterygii</taxon>
        <taxon>Neopterygii</taxon>
        <taxon>Teleostei</taxon>
        <taxon>Osteoglossocephala</taxon>
        <taxon>Osteoglossomorpha</taxon>
        <taxon>Osteoglossiformes</taxon>
        <taxon>Osteoglossidae</taxon>
        <taxon>Scleropages</taxon>
    </lineage>
</organism>
<gene>
    <name evidence="3" type="primary">LRRC20</name>
    <name evidence="3" type="synonym">lrrc20</name>
</gene>
<dbReference type="OrthoDB" id="1060944at2759"/>
<dbReference type="Proteomes" id="UP000694397">
    <property type="component" value="Chromosome 24"/>
</dbReference>
<keyword evidence="2" id="KW-0677">Repeat</keyword>
<dbReference type="InterPro" id="IPR001611">
    <property type="entry name" value="Leu-rich_rpt"/>
</dbReference>
<reference evidence="3" key="2">
    <citation type="submission" date="2025-08" db="UniProtKB">
        <authorList>
            <consortium name="Ensembl"/>
        </authorList>
    </citation>
    <scope>IDENTIFICATION</scope>
</reference>
<protein>
    <submittedName>
        <fullName evidence="3">Leucine rich repeat containing 20</fullName>
    </submittedName>
</protein>
<keyword evidence="1" id="KW-0433">Leucine-rich repeat</keyword>
<proteinExistence type="predicted"/>
<sequence length="210" mass="23359">MSVFPANCLNCQSSSHSLIVPLLLLSNIDLSECKLISFPEGVFKVLRSVTEKIHVITLANNEMKALSSKFFTTFTQLRELNLEGNALNKLPDAVGGMENLKSINLARNKFLVFPERLAEIPTLEKISLEGNEITGKKSGIAIWGGNCSGQDSAVHLYLKDKEHSFEDNNIHILAREDMVERGVKEAIYVKLENPSLNRGNGLKHNQLRIT</sequence>
<accession>A0A8C9VJ13</accession>
<evidence type="ECO:0000256" key="2">
    <source>
        <dbReference type="ARBA" id="ARBA00022737"/>
    </source>
</evidence>
<reference evidence="3" key="3">
    <citation type="submission" date="2025-09" db="UniProtKB">
        <authorList>
            <consortium name="Ensembl"/>
        </authorList>
    </citation>
    <scope>IDENTIFICATION</scope>
</reference>
<dbReference type="GeneTree" id="ENSGT00730000111199"/>
<evidence type="ECO:0000256" key="1">
    <source>
        <dbReference type="ARBA" id="ARBA00022614"/>
    </source>
</evidence>
<dbReference type="Pfam" id="PF13855">
    <property type="entry name" value="LRR_8"/>
    <property type="match status" value="1"/>
</dbReference>
<dbReference type="GO" id="GO:0005737">
    <property type="term" value="C:cytoplasm"/>
    <property type="evidence" value="ECO:0007669"/>
    <property type="project" value="TreeGrafter"/>
</dbReference>
<dbReference type="Ensembl" id="ENSSFOT00015068255.1">
    <property type="protein sequence ID" value="ENSSFOP00015058493.1"/>
    <property type="gene ID" value="ENSSFOG00015014051.2"/>
</dbReference>
<dbReference type="PANTHER" id="PTHR48051:SF1">
    <property type="entry name" value="RAS SUPPRESSOR PROTEIN 1"/>
    <property type="match status" value="1"/>
</dbReference>
<name>A0A8C9VJ13_SCLFO</name>
<dbReference type="PANTHER" id="PTHR48051">
    <property type="match status" value="1"/>
</dbReference>
<dbReference type="AlphaFoldDB" id="A0A8C9VJ13"/>
<evidence type="ECO:0000313" key="4">
    <source>
        <dbReference type="Proteomes" id="UP000694397"/>
    </source>
</evidence>
<reference evidence="3 4" key="1">
    <citation type="submission" date="2019-04" db="EMBL/GenBank/DDBJ databases">
        <authorList>
            <consortium name="Wellcome Sanger Institute Data Sharing"/>
        </authorList>
    </citation>
    <scope>NUCLEOTIDE SEQUENCE [LARGE SCALE GENOMIC DNA]</scope>
</reference>
<dbReference type="SUPFAM" id="SSF52058">
    <property type="entry name" value="L domain-like"/>
    <property type="match status" value="1"/>
</dbReference>
<keyword evidence="4" id="KW-1185">Reference proteome</keyword>